<gene>
    <name evidence="3" type="ORF">A2541_02665</name>
</gene>
<sequence length="138" mass="16192">MFKSFVRFFDRLEDKVRVRLSHRSIIYALIGGSMVVLFWRGIWHTGDILMAKGGFWGWFFYEPITLIWTSLILLLTGLFVSSFIGERIVISGLKREKKITDKTEEEVQAEESEIKKLDRKMDLIMKEITTLKDDLAKK</sequence>
<organism evidence="3 4">
    <name type="scientific">Candidatus Taylorbacteria bacterium RIFOXYD2_FULL_36_9</name>
    <dbReference type="NCBI Taxonomy" id="1802338"/>
    <lineage>
        <taxon>Bacteria</taxon>
        <taxon>Candidatus Tayloriibacteriota</taxon>
    </lineage>
</organism>
<comment type="caution">
    <text evidence="3">The sequence shown here is derived from an EMBL/GenBank/DDBJ whole genome shotgun (WGS) entry which is preliminary data.</text>
</comment>
<evidence type="ECO:0000256" key="2">
    <source>
        <dbReference type="SAM" id="Phobius"/>
    </source>
</evidence>
<evidence type="ECO:0000313" key="4">
    <source>
        <dbReference type="Proteomes" id="UP000176965"/>
    </source>
</evidence>
<keyword evidence="2" id="KW-0472">Membrane</keyword>
<dbReference type="EMBL" id="MHSQ01000031">
    <property type="protein sequence ID" value="OHA46312.1"/>
    <property type="molecule type" value="Genomic_DNA"/>
</dbReference>
<accession>A0A1G2PFE2</accession>
<dbReference type="Proteomes" id="UP000176965">
    <property type="component" value="Unassembled WGS sequence"/>
</dbReference>
<evidence type="ECO:0000313" key="3">
    <source>
        <dbReference type="EMBL" id="OHA46312.1"/>
    </source>
</evidence>
<feature type="transmembrane region" description="Helical" evidence="2">
    <location>
        <begin position="25"/>
        <end position="43"/>
    </location>
</feature>
<feature type="coiled-coil region" evidence="1">
    <location>
        <begin position="93"/>
        <end position="134"/>
    </location>
</feature>
<evidence type="ECO:0000256" key="1">
    <source>
        <dbReference type="SAM" id="Coils"/>
    </source>
</evidence>
<feature type="transmembrane region" description="Helical" evidence="2">
    <location>
        <begin position="63"/>
        <end position="85"/>
    </location>
</feature>
<reference evidence="3 4" key="1">
    <citation type="journal article" date="2016" name="Nat. Commun.">
        <title>Thousands of microbial genomes shed light on interconnected biogeochemical processes in an aquifer system.</title>
        <authorList>
            <person name="Anantharaman K."/>
            <person name="Brown C.T."/>
            <person name="Hug L.A."/>
            <person name="Sharon I."/>
            <person name="Castelle C.J."/>
            <person name="Probst A.J."/>
            <person name="Thomas B.C."/>
            <person name="Singh A."/>
            <person name="Wilkins M.J."/>
            <person name="Karaoz U."/>
            <person name="Brodie E.L."/>
            <person name="Williams K.H."/>
            <person name="Hubbard S.S."/>
            <person name="Banfield J.F."/>
        </authorList>
    </citation>
    <scope>NUCLEOTIDE SEQUENCE [LARGE SCALE GENOMIC DNA]</scope>
</reference>
<keyword evidence="1" id="KW-0175">Coiled coil</keyword>
<dbReference type="AlphaFoldDB" id="A0A1G2PFE2"/>
<keyword evidence="2" id="KW-1133">Transmembrane helix</keyword>
<name>A0A1G2PFE2_9BACT</name>
<keyword evidence="2" id="KW-0812">Transmembrane</keyword>
<protein>
    <submittedName>
        <fullName evidence="3">Uncharacterized protein</fullName>
    </submittedName>
</protein>
<dbReference type="STRING" id="1802338.A2541_02665"/>
<proteinExistence type="predicted"/>